<evidence type="ECO:0000256" key="1">
    <source>
        <dbReference type="SAM" id="SignalP"/>
    </source>
</evidence>
<name>A0ABW9JFM0_9SPHI</name>
<evidence type="ECO:0000313" key="2">
    <source>
        <dbReference type="EMBL" id="MFN0291203.1"/>
    </source>
</evidence>
<sequence length="194" mass="22342">MKAKFLTTLFLLITVMSFAQNEKNEHLSFKGVPIDGNLGEYVLKMKQNGFAHLGTENETASLKGDFAGYKDCMIEVSTLKQKDLVHKISVLFPNRDTWSTLFDNYSSLKEMLTEKYGKPFDILEKFDGGYQPEEDRMKLSRVWSDNCKYKSVWQTDKGDIQLSIEHKSTRCFVRLAYIDKANGNVIREKAKDDL</sequence>
<feature type="chain" id="PRO_5045774475" evidence="1">
    <location>
        <begin position="20"/>
        <end position="194"/>
    </location>
</feature>
<accession>A0ABW9JFM0</accession>
<proteinExistence type="predicted"/>
<protein>
    <submittedName>
        <fullName evidence="2">Uncharacterized protein</fullName>
    </submittedName>
</protein>
<gene>
    <name evidence="2" type="ORF">E5L68_007350</name>
</gene>
<dbReference type="RefSeq" id="WP_138730412.1">
    <property type="nucleotide sequence ID" value="NZ_SRMP02000010.1"/>
</dbReference>
<evidence type="ECO:0000313" key="3">
    <source>
        <dbReference type="Proteomes" id="UP001517367"/>
    </source>
</evidence>
<keyword evidence="3" id="KW-1185">Reference proteome</keyword>
<feature type="signal peptide" evidence="1">
    <location>
        <begin position="1"/>
        <end position="19"/>
    </location>
</feature>
<dbReference type="Proteomes" id="UP001517367">
    <property type="component" value="Unassembled WGS sequence"/>
</dbReference>
<reference evidence="2 3" key="1">
    <citation type="submission" date="2024-12" db="EMBL/GenBank/DDBJ databases">
        <authorList>
            <person name="Hu S."/>
        </authorList>
    </citation>
    <scope>NUCLEOTIDE SEQUENCE [LARGE SCALE GENOMIC DNA]</scope>
    <source>
        <strain evidence="2 3">P-25</strain>
    </source>
</reference>
<keyword evidence="1" id="KW-0732">Signal</keyword>
<comment type="caution">
    <text evidence="2">The sequence shown here is derived from an EMBL/GenBank/DDBJ whole genome shotgun (WGS) entry which is preliminary data.</text>
</comment>
<organism evidence="2 3">
    <name type="scientific">Pedobacter helvus</name>
    <dbReference type="NCBI Taxonomy" id="2563444"/>
    <lineage>
        <taxon>Bacteria</taxon>
        <taxon>Pseudomonadati</taxon>
        <taxon>Bacteroidota</taxon>
        <taxon>Sphingobacteriia</taxon>
        <taxon>Sphingobacteriales</taxon>
        <taxon>Sphingobacteriaceae</taxon>
        <taxon>Pedobacter</taxon>
    </lineage>
</organism>
<dbReference type="EMBL" id="SRMP02000010">
    <property type="protein sequence ID" value="MFN0291203.1"/>
    <property type="molecule type" value="Genomic_DNA"/>
</dbReference>